<reference evidence="1 2" key="1">
    <citation type="submission" date="2019-04" db="EMBL/GenBank/DDBJ databases">
        <title>Lysinibacillus genome sequencing.</title>
        <authorList>
            <person name="Dunlap C."/>
        </authorList>
    </citation>
    <scope>NUCLEOTIDE SEQUENCE [LARGE SCALE GENOMIC DNA]</scope>
    <source>
        <strain evidence="1 2">CCTCC AB 2010389</strain>
    </source>
</reference>
<comment type="caution">
    <text evidence="1">The sequence shown here is derived from an EMBL/GenBank/DDBJ whole genome shotgun (WGS) entry which is preliminary data.</text>
</comment>
<dbReference type="InterPro" id="IPR032871">
    <property type="entry name" value="AHH_dom_containing"/>
</dbReference>
<name>A0A4U2Z5K4_9BACI</name>
<dbReference type="RefSeq" id="WP_107897740.1">
    <property type="nucleotide sequence ID" value="NZ_PYWM01000055.1"/>
</dbReference>
<dbReference type="Proteomes" id="UP000308744">
    <property type="component" value="Unassembled WGS sequence"/>
</dbReference>
<dbReference type="Pfam" id="PF14412">
    <property type="entry name" value="AHH"/>
    <property type="match status" value="1"/>
</dbReference>
<gene>
    <name evidence="1" type="ORF">FC756_09175</name>
</gene>
<sequence length="107" mass="12757">MSVEIIFKDIENKTHHLIPELTWDQYANFLDSIGLPREMRDHFTNGLLMSDSRANADIHGQKLYHRSRHRSYTKMVEKKLKSIKKCTQMKILKQNKQNNILNLYKEV</sequence>
<dbReference type="EMBL" id="SZPU01000029">
    <property type="protein sequence ID" value="TKI69458.1"/>
    <property type="molecule type" value="Genomic_DNA"/>
</dbReference>
<keyword evidence="2" id="KW-1185">Reference proteome</keyword>
<dbReference type="AlphaFoldDB" id="A0A4U2Z5K4"/>
<accession>A0A4U2Z5K4</accession>
<organism evidence="1 2">
    <name type="scientific">Lysinibacillus mangiferihumi</name>
    <dbReference type="NCBI Taxonomy" id="1130819"/>
    <lineage>
        <taxon>Bacteria</taxon>
        <taxon>Bacillati</taxon>
        <taxon>Bacillota</taxon>
        <taxon>Bacilli</taxon>
        <taxon>Bacillales</taxon>
        <taxon>Bacillaceae</taxon>
        <taxon>Lysinibacillus</taxon>
    </lineage>
</organism>
<evidence type="ECO:0000313" key="1">
    <source>
        <dbReference type="EMBL" id="TKI69458.1"/>
    </source>
</evidence>
<protein>
    <submittedName>
        <fullName evidence="1">Uncharacterized protein</fullName>
    </submittedName>
</protein>
<proteinExistence type="predicted"/>
<evidence type="ECO:0000313" key="2">
    <source>
        <dbReference type="Proteomes" id="UP000308744"/>
    </source>
</evidence>